<evidence type="ECO:0000256" key="11">
    <source>
        <dbReference type="HAMAP-Rule" id="MF_00244"/>
    </source>
</evidence>
<evidence type="ECO:0000256" key="4">
    <source>
        <dbReference type="ARBA" id="ARBA00022642"/>
    </source>
</evidence>
<dbReference type="InterPro" id="IPR014729">
    <property type="entry name" value="Rossmann-like_a/b/a_fold"/>
</dbReference>
<dbReference type="AlphaFoldDB" id="A0A098BWY1"/>
<dbReference type="Proteomes" id="UP000032417">
    <property type="component" value="Chromosome 1"/>
</dbReference>
<accession>A0A098BWY1</accession>
<dbReference type="NCBIfam" id="TIGR00482">
    <property type="entry name" value="nicotinate (nicotinamide) nucleotide adenylyltransferase"/>
    <property type="match status" value="1"/>
</dbReference>
<evidence type="ECO:0000256" key="5">
    <source>
        <dbReference type="ARBA" id="ARBA00022679"/>
    </source>
</evidence>
<dbReference type="EMBL" id="LN515532">
    <property type="protein sequence ID" value="CEA15150.1"/>
    <property type="molecule type" value="Genomic_DNA"/>
</dbReference>
<dbReference type="NCBIfam" id="NF000840">
    <property type="entry name" value="PRK00071.1-3"/>
    <property type="match status" value="1"/>
</dbReference>
<protein>
    <recommendedName>
        <fullName evidence="11">Probable nicotinate-nucleotide adenylyltransferase</fullName>
        <ecNumber evidence="11">2.7.7.18</ecNumber>
    </recommendedName>
    <alternativeName>
        <fullName evidence="11">Deamido-NAD(+) diphosphorylase</fullName>
    </alternativeName>
    <alternativeName>
        <fullName evidence="11">Deamido-NAD(+) pyrophosphorylase</fullName>
    </alternativeName>
    <alternativeName>
        <fullName evidence="11">Nicotinate mononucleotide adenylyltransferase</fullName>
        <shortName evidence="11">NaMN adenylyltransferase</shortName>
    </alternativeName>
</protein>
<dbReference type="SUPFAM" id="SSF52374">
    <property type="entry name" value="Nucleotidylyl transferase"/>
    <property type="match status" value="1"/>
</dbReference>
<dbReference type="PATRIC" id="fig|1562970.3.peg.378"/>
<evidence type="ECO:0000256" key="10">
    <source>
        <dbReference type="ARBA" id="ARBA00048721"/>
    </source>
</evidence>
<keyword evidence="9 11" id="KW-0520">NAD</keyword>
<comment type="pathway">
    <text evidence="2 11">Cofactor biosynthesis; NAD(+) biosynthesis; deamido-NAD(+) from nicotinate D-ribonucleotide: step 1/1.</text>
</comment>
<dbReference type="Gene3D" id="3.40.50.620">
    <property type="entry name" value="HUPs"/>
    <property type="match status" value="1"/>
</dbReference>
<evidence type="ECO:0000313" key="14">
    <source>
        <dbReference type="Proteomes" id="UP000032417"/>
    </source>
</evidence>
<sequence length="201" mass="23072">MHKREIGIFSGSFNPIHNGHLMLASYLSEFTYLDEVWFVVTPHNPLKDTKTLIEDDVRLEMVKIAVEGYKKLSVSDVEFNMPRPSFTIDTLNRLSIENPDINFTLIIGADNWSIFNRWKNANEIISKYKVLIYPRAGSEIIIPDSYGQNVQSVNAPVIEVSSTFIRKCISEGKSMQAFVPEKVYKYIIEKRLYLTSESPES</sequence>
<evidence type="ECO:0000256" key="6">
    <source>
        <dbReference type="ARBA" id="ARBA00022695"/>
    </source>
</evidence>
<dbReference type="OrthoDB" id="5295945at2"/>
<dbReference type="CDD" id="cd02165">
    <property type="entry name" value="NMNAT"/>
    <property type="match status" value="1"/>
</dbReference>
<reference evidence="13 14" key="1">
    <citation type="submission" date="2014-08" db="EMBL/GenBank/DDBJ databases">
        <authorList>
            <person name="Wibberg D."/>
        </authorList>
    </citation>
    <scope>NUCLEOTIDE SEQUENCE [LARGE SCALE GENOMIC DNA]</scope>
    <source>
        <strain evidence="14">ING2-E5B</strain>
    </source>
</reference>
<evidence type="ECO:0000259" key="12">
    <source>
        <dbReference type="Pfam" id="PF01467"/>
    </source>
</evidence>
<evidence type="ECO:0000313" key="13">
    <source>
        <dbReference type="EMBL" id="CEA15150.1"/>
    </source>
</evidence>
<comment type="function">
    <text evidence="1 11">Catalyzes the reversible adenylation of nicotinate mononucleotide (NaMN) to nicotinic acid adenine dinucleotide (NaAD).</text>
</comment>
<name>A0A098BWY1_9BACT</name>
<feature type="domain" description="Cytidyltransferase-like" evidence="12">
    <location>
        <begin position="8"/>
        <end position="167"/>
    </location>
</feature>
<keyword evidence="6 11" id="KW-0548">Nucleotidyltransferase</keyword>
<gene>
    <name evidence="11 13" type="primary">nadD</name>
    <name evidence="13" type="ORF">ING2E5B_0381</name>
</gene>
<dbReference type="InterPro" id="IPR005248">
    <property type="entry name" value="NadD/NMNAT"/>
</dbReference>
<comment type="similarity">
    <text evidence="3 11">Belongs to the NadD family.</text>
</comment>
<dbReference type="HAMAP" id="MF_00244">
    <property type="entry name" value="NaMN_adenylyltr"/>
    <property type="match status" value="1"/>
</dbReference>
<dbReference type="PANTHER" id="PTHR39321">
    <property type="entry name" value="NICOTINATE-NUCLEOTIDE ADENYLYLTRANSFERASE-RELATED"/>
    <property type="match status" value="1"/>
</dbReference>
<dbReference type="UniPathway" id="UPA00253">
    <property type="reaction ID" value="UER00332"/>
</dbReference>
<keyword evidence="8 11" id="KW-0067">ATP-binding</keyword>
<organism evidence="13 14">
    <name type="scientific">Fermentimonas caenicola</name>
    <dbReference type="NCBI Taxonomy" id="1562970"/>
    <lineage>
        <taxon>Bacteria</taxon>
        <taxon>Pseudomonadati</taxon>
        <taxon>Bacteroidota</taxon>
        <taxon>Bacteroidia</taxon>
        <taxon>Bacteroidales</taxon>
        <taxon>Dysgonomonadaceae</taxon>
        <taxon>Fermentimonas</taxon>
    </lineage>
</organism>
<keyword evidence="4 11" id="KW-0662">Pyridine nucleotide biosynthesis</keyword>
<dbReference type="HOGENOM" id="CLU_069765_3_3_10"/>
<dbReference type="GO" id="GO:0005524">
    <property type="term" value="F:ATP binding"/>
    <property type="evidence" value="ECO:0007669"/>
    <property type="project" value="UniProtKB-KW"/>
</dbReference>
<evidence type="ECO:0000256" key="7">
    <source>
        <dbReference type="ARBA" id="ARBA00022741"/>
    </source>
</evidence>
<keyword evidence="5 11" id="KW-0808">Transferase</keyword>
<dbReference type="InterPro" id="IPR004821">
    <property type="entry name" value="Cyt_trans-like"/>
</dbReference>
<dbReference type="EC" id="2.7.7.18" evidence="11"/>
<keyword evidence="7 11" id="KW-0547">Nucleotide-binding</keyword>
<dbReference type="PANTHER" id="PTHR39321:SF3">
    <property type="entry name" value="PHOSPHOPANTETHEINE ADENYLYLTRANSFERASE"/>
    <property type="match status" value="1"/>
</dbReference>
<dbReference type="STRING" id="1562970.ING2E5B_0381"/>
<evidence type="ECO:0000256" key="3">
    <source>
        <dbReference type="ARBA" id="ARBA00009014"/>
    </source>
</evidence>
<evidence type="ECO:0000256" key="1">
    <source>
        <dbReference type="ARBA" id="ARBA00002324"/>
    </source>
</evidence>
<evidence type="ECO:0000256" key="8">
    <source>
        <dbReference type="ARBA" id="ARBA00022840"/>
    </source>
</evidence>
<dbReference type="GO" id="GO:0009435">
    <property type="term" value="P:NAD+ biosynthetic process"/>
    <property type="evidence" value="ECO:0007669"/>
    <property type="project" value="UniProtKB-UniRule"/>
</dbReference>
<evidence type="ECO:0000256" key="9">
    <source>
        <dbReference type="ARBA" id="ARBA00023027"/>
    </source>
</evidence>
<evidence type="ECO:0000256" key="2">
    <source>
        <dbReference type="ARBA" id="ARBA00005019"/>
    </source>
</evidence>
<dbReference type="Pfam" id="PF01467">
    <property type="entry name" value="CTP_transf_like"/>
    <property type="match status" value="1"/>
</dbReference>
<comment type="catalytic activity">
    <reaction evidence="10 11">
        <text>nicotinate beta-D-ribonucleotide + ATP + H(+) = deamido-NAD(+) + diphosphate</text>
        <dbReference type="Rhea" id="RHEA:22860"/>
        <dbReference type="ChEBI" id="CHEBI:15378"/>
        <dbReference type="ChEBI" id="CHEBI:30616"/>
        <dbReference type="ChEBI" id="CHEBI:33019"/>
        <dbReference type="ChEBI" id="CHEBI:57502"/>
        <dbReference type="ChEBI" id="CHEBI:58437"/>
        <dbReference type="EC" id="2.7.7.18"/>
    </reaction>
</comment>
<proteinExistence type="inferred from homology"/>
<keyword evidence="14" id="KW-1185">Reference proteome</keyword>
<dbReference type="KEGG" id="pbt:ING2E5B_0381"/>
<dbReference type="GO" id="GO:0004515">
    <property type="term" value="F:nicotinate-nucleotide adenylyltransferase activity"/>
    <property type="evidence" value="ECO:0007669"/>
    <property type="project" value="UniProtKB-UniRule"/>
</dbReference>